<dbReference type="InterPro" id="IPR027417">
    <property type="entry name" value="P-loop_NTPase"/>
</dbReference>
<accession>A0A6H1TWZ9</accession>
<gene>
    <name evidence="1" type="ORF">HCG48_10380</name>
</gene>
<evidence type="ECO:0000313" key="1">
    <source>
        <dbReference type="EMBL" id="QIZ70945.1"/>
    </source>
</evidence>
<reference evidence="1 2" key="1">
    <citation type="submission" date="2020-04" db="EMBL/GenBank/DDBJ databases">
        <authorList>
            <person name="Basu S."/>
            <person name="Maruthanayagam V."/>
            <person name="Chakraborty S."/>
            <person name="Pramanik A."/>
            <person name="Mukherjee J."/>
            <person name="Brink B."/>
        </authorList>
    </citation>
    <scope>NUCLEOTIDE SEQUENCE [LARGE SCALE GENOMIC DNA]</scope>
    <source>
        <strain evidence="1 2">AP17</strain>
    </source>
</reference>
<dbReference type="GO" id="GO:0016740">
    <property type="term" value="F:transferase activity"/>
    <property type="evidence" value="ECO:0007669"/>
    <property type="project" value="UniProtKB-KW"/>
</dbReference>
<dbReference type="AlphaFoldDB" id="A0A6H1TWZ9"/>
<dbReference type="KEGG" id="oxy:HCG48_10380"/>
<sequence>MSLPTIVTGMHRSGTSLTASFIKAIGVDFGDNLLEGDRFNQKGYFEDVDFLEFQRSVLQKSCDRTDPGWHDWGWTQQETLDRRQFKKYELEARSLIENRPQNGVWGWKDPRTTLMLDFWHQLLPEARYLFVYRQPWDVADSILRLNSAIFSEHPDYALKAWAYYNRHLLQFYQEHRDRCILFNINSVLQQPERLVELLEDKLNFKLERRDRQRVFQQVFHPDLFKQLDPGHPFVQLLRTQLPEYEQLLQELDRNADIPSPFFQVAMPTETPLEKSAMLLHYRTLKAQMHQQAIAHQWEQEKQQLHVHIAQREAELAAVKGSRTWRAKEKVFQVKEAIASKLSVNLFANGKA</sequence>
<dbReference type="EMBL" id="CP051167">
    <property type="protein sequence ID" value="QIZ70945.1"/>
    <property type="molecule type" value="Genomic_DNA"/>
</dbReference>
<evidence type="ECO:0000313" key="2">
    <source>
        <dbReference type="Proteomes" id="UP000500857"/>
    </source>
</evidence>
<protein>
    <submittedName>
        <fullName evidence="1">Sulfotransferase family protein</fullName>
    </submittedName>
</protein>
<keyword evidence="2" id="KW-1185">Reference proteome</keyword>
<dbReference type="Proteomes" id="UP000500857">
    <property type="component" value="Chromosome"/>
</dbReference>
<dbReference type="RefSeq" id="WP_168569100.1">
    <property type="nucleotide sequence ID" value="NZ_CP051167.1"/>
</dbReference>
<name>A0A6H1TWZ9_9CYAN</name>
<proteinExistence type="predicted"/>
<organism evidence="1 2">
    <name type="scientific">Oxynema aestuarii AP17</name>
    <dbReference type="NCBI Taxonomy" id="2064643"/>
    <lineage>
        <taxon>Bacteria</taxon>
        <taxon>Bacillati</taxon>
        <taxon>Cyanobacteriota</taxon>
        <taxon>Cyanophyceae</taxon>
        <taxon>Oscillatoriophycideae</taxon>
        <taxon>Oscillatoriales</taxon>
        <taxon>Oscillatoriaceae</taxon>
        <taxon>Oxynema</taxon>
        <taxon>Oxynema aestuarii</taxon>
    </lineage>
</organism>
<dbReference type="Pfam" id="PF13469">
    <property type="entry name" value="Sulfotransfer_3"/>
    <property type="match status" value="1"/>
</dbReference>
<dbReference type="SUPFAM" id="SSF52540">
    <property type="entry name" value="P-loop containing nucleoside triphosphate hydrolases"/>
    <property type="match status" value="1"/>
</dbReference>
<dbReference type="Gene3D" id="3.40.50.300">
    <property type="entry name" value="P-loop containing nucleotide triphosphate hydrolases"/>
    <property type="match status" value="1"/>
</dbReference>
<keyword evidence="1" id="KW-0808">Transferase</keyword>